<sequence>MDSTFSALIDPAHISVAGFSLGGATALGLAGTRFDHSKYRDYCTRMGKQAQDCAFLAKGGVDLAQLADVYDKRISKIVAIDPGWTYAISNESAAAMKRPILLINLGDKDRWKTVDALMAQTC</sequence>
<dbReference type="InterPro" id="IPR029058">
    <property type="entry name" value="AB_hydrolase_fold"/>
</dbReference>
<dbReference type="Proteomes" id="UP001596473">
    <property type="component" value="Unassembled WGS sequence"/>
</dbReference>
<accession>A0ABW2QZU0</accession>
<dbReference type="RefSeq" id="WP_380188755.1">
    <property type="nucleotide sequence ID" value="NZ_JBHTBQ010000033.1"/>
</dbReference>
<evidence type="ECO:0000313" key="2">
    <source>
        <dbReference type="Proteomes" id="UP001596473"/>
    </source>
</evidence>
<keyword evidence="2" id="KW-1185">Reference proteome</keyword>
<dbReference type="Gene3D" id="3.40.50.1820">
    <property type="entry name" value="alpha/beta hydrolase"/>
    <property type="match status" value="1"/>
</dbReference>
<protein>
    <submittedName>
        <fullName evidence="1">Uncharacterized protein</fullName>
    </submittedName>
</protein>
<gene>
    <name evidence="1" type="ORF">ACFQNF_15095</name>
</gene>
<evidence type="ECO:0000313" key="1">
    <source>
        <dbReference type="EMBL" id="MFC7421187.1"/>
    </source>
</evidence>
<name>A0ABW2QZU0_9NEIS</name>
<reference evidence="2" key="1">
    <citation type="journal article" date="2019" name="Int. J. Syst. Evol. Microbiol.">
        <title>The Global Catalogue of Microorganisms (GCM) 10K type strain sequencing project: providing services to taxonomists for standard genome sequencing and annotation.</title>
        <authorList>
            <consortium name="The Broad Institute Genomics Platform"/>
            <consortium name="The Broad Institute Genome Sequencing Center for Infectious Disease"/>
            <person name="Wu L."/>
            <person name="Ma J."/>
        </authorList>
    </citation>
    <scope>NUCLEOTIDE SEQUENCE [LARGE SCALE GENOMIC DNA]</scope>
    <source>
        <strain evidence="2">CCUG 62945</strain>
    </source>
</reference>
<proteinExistence type="predicted"/>
<organism evidence="1 2">
    <name type="scientific">Iodobacter arcticus</name>
    <dbReference type="NCBI Taxonomy" id="590593"/>
    <lineage>
        <taxon>Bacteria</taxon>
        <taxon>Pseudomonadati</taxon>
        <taxon>Pseudomonadota</taxon>
        <taxon>Betaproteobacteria</taxon>
        <taxon>Neisseriales</taxon>
        <taxon>Chitinibacteraceae</taxon>
        <taxon>Iodobacter</taxon>
    </lineage>
</organism>
<dbReference type="EMBL" id="JBHTBQ010000033">
    <property type="protein sequence ID" value="MFC7421187.1"/>
    <property type="molecule type" value="Genomic_DNA"/>
</dbReference>
<dbReference type="SUPFAM" id="SSF53474">
    <property type="entry name" value="alpha/beta-Hydrolases"/>
    <property type="match status" value="1"/>
</dbReference>
<comment type="caution">
    <text evidence="1">The sequence shown here is derived from an EMBL/GenBank/DDBJ whole genome shotgun (WGS) entry which is preliminary data.</text>
</comment>